<sequence>MSENYRDPSGNTEQFRAFVHTPEGTAPEAAPSRLPLIVGAAVVVLLVAVVAWLALG</sequence>
<keyword evidence="1" id="KW-0812">Transmembrane</keyword>
<keyword evidence="1" id="KW-1133">Transmembrane helix</keyword>
<comment type="caution">
    <text evidence="2">The sequence shown here is derived from an EMBL/GenBank/DDBJ whole genome shotgun (WGS) entry which is preliminary data.</text>
</comment>
<keyword evidence="1" id="KW-0472">Membrane</keyword>
<feature type="transmembrane region" description="Helical" evidence="1">
    <location>
        <begin position="34"/>
        <end position="55"/>
    </location>
</feature>
<keyword evidence="3" id="KW-1185">Reference proteome</keyword>
<dbReference type="Proteomes" id="UP001290101">
    <property type="component" value="Unassembled WGS sequence"/>
</dbReference>
<name>A0ABU5JFP7_9ACTN</name>
<proteinExistence type="predicted"/>
<evidence type="ECO:0000313" key="2">
    <source>
        <dbReference type="EMBL" id="MDZ5491282.1"/>
    </source>
</evidence>
<gene>
    <name evidence="2" type="ORF">U2F25_17760</name>
</gene>
<dbReference type="RefSeq" id="WP_322441282.1">
    <property type="nucleotide sequence ID" value="NZ_JAXOTQ010000021.1"/>
</dbReference>
<evidence type="ECO:0000313" key="3">
    <source>
        <dbReference type="Proteomes" id="UP001290101"/>
    </source>
</evidence>
<reference evidence="2 3" key="1">
    <citation type="submission" date="2023-12" db="EMBL/GenBank/DDBJ databases">
        <title>Micromonospora sp. nov., isolated from Atacama Desert.</title>
        <authorList>
            <person name="Carro L."/>
            <person name="Golinska P."/>
            <person name="Klenk H.-P."/>
            <person name="Goodfellow M."/>
        </authorList>
    </citation>
    <scope>NUCLEOTIDE SEQUENCE [LARGE SCALE GENOMIC DNA]</scope>
    <source>
        <strain evidence="2 3">4G53</strain>
    </source>
</reference>
<organism evidence="2 3">
    <name type="scientific">Micromonospora sicca</name>
    <dbReference type="NCBI Taxonomy" id="2202420"/>
    <lineage>
        <taxon>Bacteria</taxon>
        <taxon>Bacillati</taxon>
        <taxon>Actinomycetota</taxon>
        <taxon>Actinomycetes</taxon>
        <taxon>Micromonosporales</taxon>
        <taxon>Micromonosporaceae</taxon>
        <taxon>Micromonospora</taxon>
    </lineage>
</organism>
<protein>
    <submittedName>
        <fullName evidence="2">Uncharacterized protein</fullName>
    </submittedName>
</protein>
<accession>A0ABU5JFP7</accession>
<evidence type="ECO:0000256" key="1">
    <source>
        <dbReference type="SAM" id="Phobius"/>
    </source>
</evidence>
<dbReference type="EMBL" id="JAXOTQ010000021">
    <property type="protein sequence ID" value="MDZ5491282.1"/>
    <property type="molecule type" value="Genomic_DNA"/>
</dbReference>